<keyword evidence="15" id="KW-1185">Reference proteome</keyword>
<keyword evidence="6" id="KW-0812">Transmembrane</keyword>
<evidence type="ECO:0000256" key="11">
    <source>
        <dbReference type="ARBA" id="ARBA00023033"/>
    </source>
</evidence>
<evidence type="ECO:0008006" key="16">
    <source>
        <dbReference type="Google" id="ProtNLM"/>
    </source>
</evidence>
<dbReference type="PRINTS" id="PR00463">
    <property type="entry name" value="EP450I"/>
</dbReference>
<dbReference type="GO" id="GO:0004497">
    <property type="term" value="F:monooxygenase activity"/>
    <property type="evidence" value="ECO:0007669"/>
    <property type="project" value="UniProtKB-KW"/>
</dbReference>
<organism evidence="14 15">
    <name type="scientific">Agrocybe pediades</name>
    <dbReference type="NCBI Taxonomy" id="84607"/>
    <lineage>
        <taxon>Eukaryota</taxon>
        <taxon>Fungi</taxon>
        <taxon>Dikarya</taxon>
        <taxon>Basidiomycota</taxon>
        <taxon>Agaricomycotina</taxon>
        <taxon>Agaricomycetes</taxon>
        <taxon>Agaricomycetidae</taxon>
        <taxon>Agaricales</taxon>
        <taxon>Agaricineae</taxon>
        <taxon>Strophariaceae</taxon>
        <taxon>Agrocybe</taxon>
    </lineage>
</organism>
<evidence type="ECO:0000256" key="8">
    <source>
        <dbReference type="ARBA" id="ARBA00022989"/>
    </source>
</evidence>
<dbReference type="PANTHER" id="PTHR24305">
    <property type="entry name" value="CYTOCHROME P450"/>
    <property type="match status" value="1"/>
</dbReference>
<accession>A0A8H4QW03</accession>
<keyword evidence="8" id="KW-1133">Transmembrane helix</keyword>
<evidence type="ECO:0000256" key="1">
    <source>
        <dbReference type="ARBA" id="ARBA00001971"/>
    </source>
</evidence>
<keyword evidence="9" id="KW-0560">Oxidoreductase</keyword>
<dbReference type="GO" id="GO:0005506">
    <property type="term" value="F:iron ion binding"/>
    <property type="evidence" value="ECO:0007669"/>
    <property type="project" value="InterPro"/>
</dbReference>
<evidence type="ECO:0000256" key="3">
    <source>
        <dbReference type="ARBA" id="ARBA00004721"/>
    </source>
</evidence>
<evidence type="ECO:0000256" key="6">
    <source>
        <dbReference type="ARBA" id="ARBA00022692"/>
    </source>
</evidence>
<dbReference type="InterPro" id="IPR036396">
    <property type="entry name" value="Cyt_P450_sf"/>
</dbReference>
<dbReference type="GO" id="GO:0016705">
    <property type="term" value="F:oxidoreductase activity, acting on paired donors, with incorporation or reduction of molecular oxygen"/>
    <property type="evidence" value="ECO:0007669"/>
    <property type="project" value="InterPro"/>
</dbReference>
<keyword evidence="11" id="KW-0503">Monooxygenase</keyword>
<dbReference type="Proteomes" id="UP000521872">
    <property type="component" value="Unassembled WGS sequence"/>
</dbReference>
<reference evidence="14 15" key="1">
    <citation type="submission" date="2019-12" db="EMBL/GenBank/DDBJ databases">
        <authorList>
            <person name="Floudas D."/>
            <person name="Bentzer J."/>
            <person name="Ahren D."/>
            <person name="Johansson T."/>
            <person name="Persson P."/>
            <person name="Tunlid A."/>
        </authorList>
    </citation>
    <scope>NUCLEOTIDE SEQUENCE [LARGE SCALE GENOMIC DNA]</scope>
    <source>
        <strain evidence="14 15">CBS 102.39</strain>
    </source>
</reference>
<keyword evidence="7 13" id="KW-0479">Metal-binding</keyword>
<evidence type="ECO:0000313" key="14">
    <source>
        <dbReference type="EMBL" id="KAF4617680.1"/>
    </source>
</evidence>
<evidence type="ECO:0000256" key="2">
    <source>
        <dbReference type="ARBA" id="ARBA00004370"/>
    </source>
</evidence>
<keyword evidence="10 13" id="KW-0408">Iron</keyword>
<evidence type="ECO:0000256" key="9">
    <source>
        <dbReference type="ARBA" id="ARBA00023002"/>
    </source>
</evidence>
<dbReference type="Gene3D" id="1.10.630.10">
    <property type="entry name" value="Cytochrome P450"/>
    <property type="match status" value="1"/>
</dbReference>
<evidence type="ECO:0000256" key="7">
    <source>
        <dbReference type="ARBA" id="ARBA00022723"/>
    </source>
</evidence>
<dbReference type="AlphaFoldDB" id="A0A8H4QW03"/>
<sequence>MSTPVLLAALAFTAVFWKYIRRLLLGSPLDNIAGPPRASFFKGAFSQVFDPNGWDFHKEMMEKYGRVIKIPAMLGDNWLYVFDPKAMHHIIVKVRISSSTFGMAGITVHADDYFQEQNVFEETSSFIEGNKLAFGPGLIGTLGEQHRKQRKMLTPVFSIAHMREMIPTFYDVAHKLERTFARKAQNGPQEIDVLHWMTRTALELIGQSGLGWSFDNLEDEHPADEYGESTKLFVPVSFKFIFFRNYFLSTVTKIGTPGFRRWILERLPGRDLRKLTNIIDTMHNTSVKIYQTKKKAIEAGDETLLEQVGRGKDIMSILIKANMNAEEGERLTEEEVLGQMSTLTFAAMDTTSGALSRTLHLLAMHPEAQDKLRQELNEVKVEGQDIGYDQLVSLPYLDAICRETLRLYSPVNMVVRTTRQEAVLPLSQPIRGLDGRELHEIHVPNNTNVIVGIMASNRNPDIWGPDSYEWKPERWLQPLPNSVTNAHIPGVYSNLMTFIGGGRSCIGFKFSQLEMKVVLALLVQSFRFSLSSKEVTWKMIGIASPTIRDSKDELSRQLPLIVERIH</sequence>
<evidence type="ECO:0000256" key="4">
    <source>
        <dbReference type="ARBA" id="ARBA00010617"/>
    </source>
</evidence>
<evidence type="ECO:0000256" key="13">
    <source>
        <dbReference type="PIRSR" id="PIRSR602401-1"/>
    </source>
</evidence>
<dbReference type="CDD" id="cd11069">
    <property type="entry name" value="CYP_FUM15-like"/>
    <property type="match status" value="1"/>
</dbReference>
<dbReference type="InterPro" id="IPR050121">
    <property type="entry name" value="Cytochrome_P450_monoxygenase"/>
</dbReference>
<keyword evidence="5 13" id="KW-0349">Heme</keyword>
<dbReference type="GO" id="GO:0016020">
    <property type="term" value="C:membrane"/>
    <property type="evidence" value="ECO:0007669"/>
    <property type="project" value="UniProtKB-SubCell"/>
</dbReference>
<evidence type="ECO:0000256" key="10">
    <source>
        <dbReference type="ARBA" id="ARBA00023004"/>
    </source>
</evidence>
<evidence type="ECO:0000256" key="12">
    <source>
        <dbReference type="ARBA" id="ARBA00023136"/>
    </source>
</evidence>
<name>A0A8H4QW03_9AGAR</name>
<dbReference type="InterPro" id="IPR002401">
    <property type="entry name" value="Cyt_P450_E_grp-I"/>
</dbReference>
<keyword evidence="12" id="KW-0472">Membrane</keyword>
<comment type="caution">
    <text evidence="14">The sequence shown here is derived from an EMBL/GenBank/DDBJ whole genome shotgun (WGS) entry which is preliminary data.</text>
</comment>
<dbReference type="Pfam" id="PF00067">
    <property type="entry name" value="p450"/>
    <property type="match status" value="1"/>
</dbReference>
<evidence type="ECO:0000256" key="5">
    <source>
        <dbReference type="ARBA" id="ARBA00022617"/>
    </source>
</evidence>
<comment type="subcellular location">
    <subcellularLocation>
        <location evidence="2">Membrane</location>
    </subcellularLocation>
</comment>
<comment type="cofactor">
    <cofactor evidence="1 13">
        <name>heme</name>
        <dbReference type="ChEBI" id="CHEBI:30413"/>
    </cofactor>
</comment>
<evidence type="ECO:0000313" key="15">
    <source>
        <dbReference type="Proteomes" id="UP000521872"/>
    </source>
</evidence>
<gene>
    <name evidence="14" type="ORF">D9613_006297</name>
</gene>
<dbReference type="PRINTS" id="PR00385">
    <property type="entry name" value="P450"/>
</dbReference>
<dbReference type="InterPro" id="IPR001128">
    <property type="entry name" value="Cyt_P450"/>
</dbReference>
<feature type="binding site" description="axial binding residue" evidence="13">
    <location>
        <position position="505"/>
    </location>
    <ligand>
        <name>heme</name>
        <dbReference type="ChEBI" id="CHEBI:30413"/>
    </ligand>
    <ligandPart>
        <name>Fe</name>
        <dbReference type="ChEBI" id="CHEBI:18248"/>
    </ligandPart>
</feature>
<dbReference type="GO" id="GO:0020037">
    <property type="term" value="F:heme binding"/>
    <property type="evidence" value="ECO:0007669"/>
    <property type="project" value="InterPro"/>
</dbReference>
<dbReference type="EMBL" id="JAACJL010000030">
    <property type="protein sequence ID" value="KAF4617680.1"/>
    <property type="molecule type" value="Genomic_DNA"/>
</dbReference>
<comment type="pathway">
    <text evidence="3">Secondary metabolite biosynthesis; terpenoid biosynthesis.</text>
</comment>
<proteinExistence type="inferred from homology"/>
<dbReference type="SUPFAM" id="SSF48264">
    <property type="entry name" value="Cytochrome P450"/>
    <property type="match status" value="1"/>
</dbReference>
<comment type="similarity">
    <text evidence="4">Belongs to the cytochrome P450 family.</text>
</comment>
<dbReference type="PANTHER" id="PTHR24305:SF166">
    <property type="entry name" value="CYTOCHROME P450 12A4, MITOCHONDRIAL-RELATED"/>
    <property type="match status" value="1"/>
</dbReference>
<protein>
    <recommendedName>
        <fullName evidence="16">Cytochrome P450</fullName>
    </recommendedName>
</protein>